<dbReference type="PROSITE" id="PS50262">
    <property type="entry name" value="G_PROTEIN_RECEP_F1_2"/>
    <property type="match status" value="1"/>
</dbReference>
<dbReference type="PROSITE" id="PS00237">
    <property type="entry name" value="G_PROTEIN_RECEP_F1_1"/>
    <property type="match status" value="1"/>
</dbReference>
<feature type="transmembrane region" description="Helical" evidence="10">
    <location>
        <begin position="38"/>
        <end position="63"/>
    </location>
</feature>
<dbReference type="eggNOG" id="KOG3656">
    <property type="taxonomic scope" value="Eukaryota"/>
</dbReference>
<feature type="transmembrane region" description="Helical" evidence="10">
    <location>
        <begin position="75"/>
        <end position="95"/>
    </location>
</feature>
<evidence type="ECO:0000256" key="3">
    <source>
        <dbReference type="ARBA" id="ARBA00022692"/>
    </source>
</evidence>
<keyword evidence="13" id="KW-1185">Reference proteome</keyword>
<dbReference type="InterPro" id="IPR017452">
    <property type="entry name" value="GPCR_Rhodpsn_7TM"/>
</dbReference>
<dbReference type="InterPro" id="IPR050569">
    <property type="entry name" value="TAAR"/>
</dbReference>
<evidence type="ECO:0000256" key="7">
    <source>
        <dbReference type="ARBA" id="ARBA00023170"/>
    </source>
</evidence>
<feature type="transmembrane region" description="Helical" evidence="10">
    <location>
        <begin position="244"/>
        <end position="266"/>
    </location>
</feature>
<reference evidence="12 13" key="1">
    <citation type="journal article" date="2007" name="Science">
        <title>Sea anemone genome reveals ancestral eumetazoan gene repertoire and genomic organization.</title>
        <authorList>
            <person name="Putnam N.H."/>
            <person name="Srivastava M."/>
            <person name="Hellsten U."/>
            <person name="Dirks B."/>
            <person name="Chapman J."/>
            <person name="Salamov A."/>
            <person name="Terry A."/>
            <person name="Shapiro H."/>
            <person name="Lindquist E."/>
            <person name="Kapitonov V.V."/>
            <person name="Jurka J."/>
            <person name="Genikhovich G."/>
            <person name="Grigoriev I.V."/>
            <person name="Lucas S.M."/>
            <person name="Steele R.E."/>
            <person name="Finnerty J.R."/>
            <person name="Technau U."/>
            <person name="Martindale M.Q."/>
            <person name="Rokhsar D.S."/>
        </authorList>
    </citation>
    <scope>NUCLEOTIDE SEQUENCE [LARGE SCALE GENOMIC DNA]</scope>
    <source>
        <strain evidence="13">CH2 X CH6</strain>
    </source>
</reference>
<dbReference type="InterPro" id="IPR000276">
    <property type="entry name" value="GPCR_Rhodpsn"/>
</dbReference>
<protein>
    <recommendedName>
        <fullName evidence="11">G-protein coupled receptors family 1 profile domain-containing protein</fullName>
    </recommendedName>
</protein>
<evidence type="ECO:0000256" key="10">
    <source>
        <dbReference type="SAM" id="Phobius"/>
    </source>
</evidence>
<dbReference type="Gene3D" id="1.20.1070.10">
    <property type="entry name" value="Rhodopsin 7-helix transmembrane proteins"/>
    <property type="match status" value="1"/>
</dbReference>
<feature type="transmembrane region" description="Helical" evidence="10">
    <location>
        <begin position="186"/>
        <end position="206"/>
    </location>
</feature>
<keyword evidence="6 10" id="KW-0472">Membrane</keyword>
<evidence type="ECO:0000256" key="2">
    <source>
        <dbReference type="ARBA" id="ARBA00022475"/>
    </source>
</evidence>
<evidence type="ECO:0000256" key="6">
    <source>
        <dbReference type="ARBA" id="ARBA00023136"/>
    </source>
</evidence>
<dbReference type="Proteomes" id="UP000001593">
    <property type="component" value="Unassembled WGS sequence"/>
</dbReference>
<keyword evidence="2" id="KW-1003">Cell membrane</keyword>
<dbReference type="Pfam" id="PF00001">
    <property type="entry name" value="7tm_1"/>
    <property type="match status" value="1"/>
</dbReference>
<evidence type="ECO:0000256" key="5">
    <source>
        <dbReference type="ARBA" id="ARBA00023040"/>
    </source>
</evidence>
<keyword evidence="3 9" id="KW-0812">Transmembrane</keyword>
<dbReference type="GO" id="GO:0005886">
    <property type="term" value="C:plasma membrane"/>
    <property type="evidence" value="ECO:0007669"/>
    <property type="project" value="UniProtKB-SubCell"/>
</dbReference>
<proteinExistence type="inferred from homology"/>
<dbReference type="EMBL" id="DS469513">
    <property type="protein sequence ID" value="EDO48631.1"/>
    <property type="molecule type" value="Genomic_DNA"/>
</dbReference>
<dbReference type="OMA" id="GFPPAND"/>
<evidence type="ECO:0000256" key="8">
    <source>
        <dbReference type="ARBA" id="ARBA00023224"/>
    </source>
</evidence>
<dbReference type="PhylomeDB" id="A7RJ80"/>
<feature type="transmembrane region" description="Helical" evidence="10">
    <location>
        <begin position="278"/>
        <end position="301"/>
    </location>
</feature>
<feature type="domain" description="G-protein coupled receptors family 1 profile" evidence="11">
    <location>
        <begin position="54"/>
        <end position="299"/>
    </location>
</feature>
<keyword evidence="8 9" id="KW-0807">Transducer</keyword>
<dbReference type="CDD" id="cd00637">
    <property type="entry name" value="7tm_classA_rhodopsin-like"/>
    <property type="match status" value="1"/>
</dbReference>
<comment type="subcellular location">
    <subcellularLocation>
        <location evidence="1">Cell membrane</location>
        <topology evidence="1">Multi-pass membrane protein</topology>
    </subcellularLocation>
</comment>
<name>A7RJ80_NEMVE</name>
<feature type="transmembrane region" description="Helical" evidence="10">
    <location>
        <begin position="115"/>
        <end position="136"/>
    </location>
</feature>
<evidence type="ECO:0000256" key="1">
    <source>
        <dbReference type="ARBA" id="ARBA00004651"/>
    </source>
</evidence>
<dbReference type="HOGENOM" id="CLU_977626_0_0_1"/>
<dbReference type="InParanoid" id="A7RJ80"/>
<accession>A7RJ80</accession>
<evidence type="ECO:0000313" key="13">
    <source>
        <dbReference type="Proteomes" id="UP000001593"/>
    </source>
</evidence>
<dbReference type="GO" id="GO:0004930">
    <property type="term" value="F:G protein-coupled receptor activity"/>
    <property type="evidence" value="ECO:0007669"/>
    <property type="project" value="UniProtKB-KW"/>
</dbReference>
<gene>
    <name evidence="12" type="ORF">NEMVEDRAFT_v1g238695</name>
</gene>
<dbReference type="SUPFAM" id="SSF81321">
    <property type="entry name" value="Family A G protein-coupled receptor-like"/>
    <property type="match status" value="1"/>
</dbReference>
<keyword evidence="5 9" id="KW-0297">G-protein coupled receptor</keyword>
<dbReference type="AlphaFoldDB" id="A7RJ80"/>
<comment type="similarity">
    <text evidence="9">Belongs to the G-protein coupled receptor 1 family.</text>
</comment>
<dbReference type="PANTHER" id="PTHR24249">
    <property type="entry name" value="HISTAMINE RECEPTOR-RELATED G-PROTEIN COUPLED RECEPTOR"/>
    <property type="match status" value="1"/>
</dbReference>
<dbReference type="PRINTS" id="PR00237">
    <property type="entry name" value="GPCRRHODOPSN"/>
</dbReference>
<evidence type="ECO:0000256" key="4">
    <source>
        <dbReference type="ARBA" id="ARBA00022989"/>
    </source>
</evidence>
<evidence type="ECO:0000313" key="12">
    <source>
        <dbReference type="EMBL" id="EDO48631.1"/>
    </source>
</evidence>
<evidence type="ECO:0000259" key="11">
    <source>
        <dbReference type="PROSITE" id="PS50262"/>
    </source>
</evidence>
<keyword evidence="4 10" id="KW-1133">Transmembrane helix</keyword>
<organism evidence="12 13">
    <name type="scientific">Nematostella vectensis</name>
    <name type="common">Starlet sea anemone</name>
    <dbReference type="NCBI Taxonomy" id="45351"/>
    <lineage>
        <taxon>Eukaryota</taxon>
        <taxon>Metazoa</taxon>
        <taxon>Cnidaria</taxon>
        <taxon>Anthozoa</taxon>
        <taxon>Hexacorallia</taxon>
        <taxon>Actiniaria</taxon>
        <taxon>Edwardsiidae</taxon>
        <taxon>Nematostella</taxon>
    </lineage>
</organism>
<evidence type="ECO:0000256" key="9">
    <source>
        <dbReference type="RuleBase" id="RU000688"/>
    </source>
</evidence>
<feature type="transmembrane region" description="Helical" evidence="10">
    <location>
        <begin position="157"/>
        <end position="174"/>
    </location>
</feature>
<sequence length="352" mass="39747">MVANKTLAMGEDYIQCAVSNLMTWNPSFTGLGTKISSISAAVVNFLTLPWTAALNVVVLKALLTVPTLRVRKSNIALSLLAVTDFLSGVTSQPLFLAREVTHLTAVGPLCTLENAIHFCVYVFSGSSLYHLLIVTYDRFVAITRPYEYPQLVTKRRLSHASLLSWIINIINAVIRYSCSSDEKLTFWMNIFSLSNIFVFTWVIVYWNSRILLEVRRQKIQMKTQAVAVADVKAKQKENKAAKTAIILLGALMVTYAPALALVPTFLLKPSLLKSELVFSFIAWVETFMLLNSLTNPLIYCLRSRELRHHMARKFKWFPVGFPFSASRWKSYMLREKTGNGRVIKIGETGQKH</sequence>
<keyword evidence="7 9" id="KW-0675">Receptor</keyword>